<proteinExistence type="predicted"/>
<keyword evidence="2" id="KW-1185">Reference proteome</keyword>
<accession>A0ABU6VI78</accession>
<dbReference type="Proteomes" id="UP001341840">
    <property type="component" value="Unassembled WGS sequence"/>
</dbReference>
<protein>
    <submittedName>
        <fullName evidence="1">Uncharacterized protein</fullName>
    </submittedName>
</protein>
<comment type="caution">
    <text evidence="1">The sequence shown here is derived from an EMBL/GenBank/DDBJ whole genome shotgun (WGS) entry which is preliminary data.</text>
</comment>
<name>A0ABU6VI78_9FABA</name>
<organism evidence="1 2">
    <name type="scientific">Stylosanthes scabra</name>
    <dbReference type="NCBI Taxonomy" id="79078"/>
    <lineage>
        <taxon>Eukaryota</taxon>
        <taxon>Viridiplantae</taxon>
        <taxon>Streptophyta</taxon>
        <taxon>Embryophyta</taxon>
        <taxon>Tracheophyta</taxon>
        <taxon>Spermatophyta</taxon>
        <taxon>Magnoliopsida</taxon>
        <taxon>eudicotyledons</taxon>
        <taxon>Gunneridae</taxon>
        <taxon>Pentapetalae</taxon>
        <taxon>rosids</taxon>
        <taxon>fabids</taxon>
        <taxon>Fabales</taxon>
        <taxon>Fabaceae</taxon>
        <taxon>Papilionoideae</taxon>
        <taxon>50 kb inversion clade</taxon>
        <taxon>dalbergioids sensu lato</taxon>
        <taxon>Dalbergieae</taxon>
        <taxon>Pterocarpus clade</taxon>
        <taxon>Stylosanthes</taxon>
    </lineage>
</organism>
<dbReference type="EMBL" id="JASCZI010151318">
    <property type="protein sequence ID" value="MED6171986.1"/>
    <property type="molecule type" value="Genomic_DNA"/>
</dbReference>
<reference evidence="1 2" key="1">
    <citation type="journal article" date="2023" name="Plants (Basel)">
        <title>Bridging the Gap: Combining Genomics and Transcriptomics Approaches to Understand Stylosanthes scabra, an Orphan Legume from the Brazilian Caatinga.</title>
        <authorList>
            <person name="Ferreira-Neto J.R.C."/>
            <person name="da Silva M.D."/>
            <person name="Binneck E."/>
            <person name="de Melo N.F."/>
            <person name="da Silva R.H."/>
            <person name="de Melo A.L.T.M."/>
            <person name="Pandolfi V."/>
            <person name="Bustamante F.O."/>
            <person name="Brasileiro-Vidal A.C."/>
            <person name="Benko-Iseppon A.M."/>
        </authorList>
    </citation>
    <scope>NUCLEOTIDE SEQUENCE [LARGE SCALE GENOMIC DNA]</scope>
    <source>
        <tissue evidence="1">Leaves</tissue>
    </source>
</reference>
<evidence type="ECO:0000313" key="1">
    <source>
        <dbReference type="EMBL" id="MED6171986.1"/>
    </source>
</evidence>
<sequence length="221" mass="25130">MAGLLRKRKGKVVAQSSNEVPRFKTLFHEAHYKSKLSIGKVLPELIIQVDESILDPCGFQICNTPKPINQVANMFDQFRSATDRRKSTTTKSEHLTRIRTFSILRSGRLGILEKLDVRPPSRILRQPFKLEPVPEKSGYGELTRLVIIANPTDPELALDNHRSYFHRGPFFPVPIVGSRDAGRRPPAAIVSRDVSSCPTWKQEPHRHLLLPMVRCCHKPSR</sequence>
<evidence type="ECO:0000313" key="2">
    <source>
        <dbReference type="Proteomes" id="UP001341840"/>
    </source>
</evidence>
<gene>
    <name evidence="1" type="ORF">PIB30_045904</name>
</gene>